<evidence type="ECO:0000256" key="1">
    <source>
        <dbReference type="SAM" id="Phobius"/>
    </source>
</evidence>
<proteinExistence type="predicted"/>
<keyword evidence="1" id="KW-1133">Transmembrane helix</keyword>
<dbReference type="Proteomes" id="UP000663891">
    <property type="component" value="Unassembled WGS sequence"/>
</dbReference>
<dbReference type="EMBL" id="CAJNON010000020">
    <property type="protein sequence ID" value="CAF0794297.1"/>
    <property type="molecule type" value="Genomic_DNA"/>
</dbReference>
<accession>A0A819UGU5</accession>
<feature type="transmembrane region" description="Helical" evidence="1">
    <location>
        <begin position="77"/>
        <end position="98"/>
    </location>
</feature>
<dbReference type="AlphaFoldDB" id="A0A819UGU5"/>
<protein>
    <submittedName>
        <fullName evidence="3">Uncharacterized protein</fullName>
    </submittedName>
</protein>
<evidence type="ECO:0000313" key="2">
    <source>
        <dbReference type="EMBL" id="CAF0794297.1"/>
    </source>
</evidence>
<dbReference type="EMBL" id="CAJOAY010005088">
    <property type="protein sequence ID" value="CAF4094699.1"/>
    <property type="molecule type" value="Genomic_DNA"/>
</dbReference>
<feature type="transmembrane region" description="Helical" evidence="1">
    <location>
        <begin position="104"/>
        <end position="124"/>
    </location>
</feature>
<dbReference type="Proteomes" id="UP000663881">
    <property type="component" value="Unassembled WGS sequence"/>
</dbReference>
<keyword evidence="1" id="KW-0812">Transmembrane</keyword>
<sequence>MDSDTVFPGLSDDERIVGKYTGAESSQVKKVIVILTNFRILIRWKEMVCGCFAHSSYSSIRLDSIDRIDDTRSNENLTIFFVFMLLAGIPSIICGFVFKLTWLISVGIIFTIFGVLIFISACFCNKKKYITLKGSFGSETIIFEKTIAREFEGQLSKMIHQRSIQCLIEQTDHNGSRLLPESSASMASKHIIGTAMKVGNTYGYQPLPNDA</sequence>
<evidence type="ECO:0000313" key="4">
    <source>
        <dbReference type="Proteomes" id="UP000663881"/>
    </source>
</evidence>
<reference evidence="3" key="1">
    <citation type="submission" date="2021-02" db="EMBL/GenBank/DDBJ databases">
        <authorList>
            <person name="Nowell W R."/>
        </authorList>
    </citation>
    <scope>NUCLEOTIDE SEQUENCE</scope>
</reference>
<dbReference type="OrthoDB" id="10080779at2759"/>
<comment type="caution">
    <text evidence="3">The sequence shown here is derived from an EMBL/GenBank/DDBJ whole genome shotgun (WGS) entry which is preliminary data.</text>
</comment>
<evidence type="ECO:0000313" key="3">
    <source>
        <dbReference type="EMBL" id="CAF4094699.1"/>
    </source>
</evidence>
<keyword evidence="1" id="KW-0472">Membrane</keyword>
<organism evidence="3 4">
    <name type="scientific">Adineta steineri</name>
    <dbReference type="NCBI Taxonomy" id="433720"/>
    <lineage>
        <taxon>Eukaryota</taxon>
        <taxon>Metazoa</taxon>
        <taxon>Spiralia</taxon>
        <taxon>Gnathifera</taxon>
        <taxon>Rotifera</taxon>
        <taxon>Eurotatoria</taxon>
        <taxon>Bdelloidea</taxon>
        <taxon>Adinetida</taxon>
        <taxon>Adinetidae</taxon>
        <taxon>Adineta</taxon>
    </lineage>
</organism>
<name>A0A819UGU5_9BILA</name>
<gene>
    <name evidence="3" type="ORF">OKA104_LOCUS35349</name>
    <name evidence="2" type="ORF">VCS650_LOCUS3662</name>
</gene>